<dbReference type="Proteomes" id="UP000196386">
    <property type="component" value="Unassembled WGS sequence"/>
</dbReference>
<gene>
    <name evidence="2" type="ORF">B5F11_01160</name>
</gene>
<dbReference type="InterPro" id="IPR027581">
    <property type="entry name" value="Target_ACGX"/>
</dbReference>
<feature type="region of interest" description="Disordered" evidence="1">
    <location>
        <begin position="25"/>
        <end position="49"/>
    </location>
</feature>
<comment type="caution">
    <text evidence="2">The sequence shown here is derived from an EMBL/GenBank/DDBJ whole genome shotgun (WGS) entry which is preliminary data.</text>
</comment>
<proteinExistence type="predicted"/>
<name>A0A1Y4N6L6_9FIRM</name>
<accession>A0A1Y4N6L6</accession>
<evidence type="ECO:0000256" key="1">
    <source>
        <dbReference type="SAM" id="MobiDB-lite"/>
    </source>
</evidence>
<protein>
    <recommendedName>
        <fullName evidence="4">ACGX-repeat peptide</fullName>
    </recommendedName>
</protein>
<dbReference type="NCBIfam" id="TIGR04341">
    <property type="entry name" value="target_ACGX"/>
    <property type="match status" value="1"/>
</dbReference>
<sequence length="49" mass="4727">MGLKNLFGWGSKIEVKAASACGSACGAGDKPAEPKPTACGSACGAGDKQ</sequence>
<reference evidence="3" key="1">
    <citation type="submission" date="2017-04" db="EMBL/GenBank/DDBJ databases">
        <title>Function of individual gut microbiota members based on whole genome sequencing of pure cultures obtained from chicken caecum.</title>
        <authorList>
            <person name="Medvecky M."/>
            <person name="Cejkova D."/>
            <person name="Polansky O."/>
            <person name="Karasova D."/>
            <person name="Kubasova T."/>
            <person name="Cizek A."/>
            <person name="Rychlik I."/>
        </authorList>
    </citation>
    <scope>NUCLEOTIDE SEQUENCE [LARGE SCALE GENOMIC DNA]</scope>
    <source>
        <strain evidence="3">An175</strain>
    </source>
</reference>
<dbReference type="AlphaFoldDB" id="A0A1Y4N6L6"/>
<dbReference type="EMBL" id="NFKP01000001">
    <property type="protein sequence ID" value="OUP71508.1"/>
    <property type="molecule type" value="Genomic_DNA"/>
</dbReference>
<organism evidence="2 3">
    <name type="scientific">Anaerotruncus colihominis</name>
    <dbReference type="NCBI Taxonomy" id="169435"/>
    <lineage>
        <taxon>Bacteria</taxon>
        <taxon>Bacillati</taxon>
        <taxon>Bacillota</taxon>
        <taxon>Clostridia</taxon>
        <taxon>Eubacteriales</taxon>
        <taxon>Oscillospiraceae</taxon>
        <taxon>Anaerotruncus</taxon>
    </lineage>
</organism>
<dbReference type="RefSeq" id="WP_087299093.1">
    <property type="nucleotide sequence ID" value="NZ_CAUFHV010000002.1"/>
</dbReference>
<evidence type="ECO:0000313" key="2">
    <source>
        <dbReference type="EMBL" id="OUP71508.1"/>
    </source>
</evidence>
<evidence type="ECO:0000313" key="3">
    <source>
        <dbReference type="Proteomes" id="UP000196386"/>
    </source>
</evidence>
<evidence type="ECO:0008006" key="4">
    <source>
        <dbReference type="Google" id="ProtNLM"/>
    </source>
</evidence>